<evidence type="ECO:0000313" key="2">
    <source>
        <dbReference type="EMBL" id="ETI24225.1"/>
    </source>
</evidence>
<name>V9DBK9_9EURO</name>
<feature type="region of interest" description="Disordered" evidence="1">
    <location>
        <begin position="507"/>
        <end position="557"/>
    </location>
</feature>
<dbReference type="VEuPathDB" id="FungiDB:G647_03594"/>
<dbReference type="GeneID" id="19982087"/>
<dbReference type="HOGENOM" id="CLU_013597_0_0_1"/>
<gene>
    <name evidence="2" type="ORF">G647_03594</name>
</gene>
<proteinExistence type="predicted"/>
<dbReference type="OrthoDB" id="4157229at2759"/>
<reference evidence="2 3" key="1">
    <citation type="submission" date="2013-03" db="EMBL/GenBank/DDBJ databases">
        <title>The Genome Sequence of Cladophialophora carrionii CBS 160.54.</title>
        <authorList>
            <consortium name="The Broad Institute Genomics Platform"/>
            <person name="Cuomo C."/>
            <person name="de Hoog S."/>
            <person name="Gorbushina A."/>
            <person name="Walker B."/>
            <person name="Young S.K."/>
            <person name="Zeng Q."/>
            <person name="Gargeya S."/>
            <person name="Fitzgerald M."/>
            <person name="Haas B."/>
            <person name="Abouelleil A."/>
            <person name="Allen A.W."/>
            <person name="Alvarado L."/>
            <person name="Arachchi H.M."/>
            <person name="Berlin A.M."/>
            <person name="Chapman S.B."/>
            <person name="Gainer-Dewar J."/>
            <person name="Goldberg J."/>
            <person name="Griggs A."/>
            <person name="Gujja S."/>
            <person name="Hansen M."/>
            <person name="Howarth C."/>
            <person name="Imamovic A."/>
            <person name="Ireland A."/>
            <person name="Larimer J."/>
            <person name="McCowan C."/>
            <person name="Murphy C."/>
            <person name="Pearson M."/>
            <person name="Poon T.W."/>
            <person name="Priest M."/>
            <person name="Roberts A."/>
            <person name="Saif S."/>
            <person name="Shea T."/>
            <person name="Sisk P."/>
            <person name="Sykes S."/>
            <person name="Wortman J."/>
            <person name="Nusbaum C."/>
            <person name="Birren B."/>
        </authorList>
    </citation>
    <scope>NUCLEOTIDE SEQUENCE [LARGE SCALE GENOMIC DNA]</scope>
    <source>
        <strain evidence="2 3">CBS 160.54</strain>
    </source>
</reference>
<organism evidence="2 3">
    <name type="scientific">Cladophialophora carrionii CBS 160.54</name>
    <dbReference type="NCBI Taxonomy" id="1279043"/>
    <lineage>
        <taxon>Eukaryota</taxon>
        <taxon>Fungi</taxon>
        <taxon>Dikarya</taxon>
        <taxon>Ascomycota</taxon>
        <taxon>Pezizomycotina</taxon>
        <taxon>Eurotiomycetes</taxon>
        <taxon>Chaetothyriomycetidae</taxon>
        <taxon>Chaetothyriales</taxon>
        <taxon>Herpotrichiellaceae</taxon>
        <taxon>Cladophialophora</taxon>
    </lineage>
</organism>
<evidence type="ECO:0000256" key="1">
    <source>
        <dbReference type="SAM" id="MobiDB-lite"/>
    </source>
</evidence>
<feature type="region of interest" description="Disordered" evidence="1">
    <location>
        <begin position="716"/>
        <end position="745"/>
    </location>
</feature>
<dbReference type="SUPFAM" id="SSF82171">
    <property type="entry name" value="DPP6 N-terminal domain-like"/>
    <property type="match status" value="1"/>
</dbReference>
<sequence>MPLIQEVARLWAELLERRDHAFLIQEILGRVWPRSLRDSQVIDEGFLKDVVLLKTIFDVQRTRMRYDPSYSYQPSDGFLISVNGLVDCLDCLLGVAPAIARNPRISQNIRNISLNILQQTLVSGFRASLLAIERLSNPVHSDPRVSRLEACVDRWISYGFPVGGGERSSHIFRNAIESLRGTQESESSCDEHVPLDRPDRPGFALDFNMTRCVSQAISCITRRCGQAFRSALLLLDLRLMIMAECYHQVNANTYQCESNSSSGSTSRISDTTASSHDMRTILNKWNELGTQLQDFMNTSAPDGSYPLSSFTDFADAVEPGPPSCDEPIEQILSWTGQDLSVTILAGILRIQPSVYTKICQELRLRNSLVFDTHGDLQTIFSQLTAQIQSWVSRAGPREVLDSPAQHDVYILECSELHPIEYDTFMEHINGQAREALRSGQHVIDHDLYFQCPFHRSPAPYVRKARRITPLSEISRALQRIVHSPAAMNDHPASAAAISDDLEFSYNEPEHVESSNRSTASRALSSNQHENATVPTTSTPVPLPDASPSLRPPTTGRATMRSRALTTLGRWINSAHNRSQSESATSPHMSELWHALSPDASNLIVWSRHRICRKPLANDTWSQEQFLDHIILAATGTTHFAAVSQGTGGYQLSLFDATGGPAGQSMMRLDKCPRSLCFSNDGSKLAVGTAFEVRIVSTSRADWAHRYRRYRLIPPSTSEELDRGSSSQSTQDSWNGQELHSQASSFSPDRQQLLVATQYGHEECTILLWLYDLGARGDRRTLPPYSFRKTLSMVAPDAGLTAIPCFHRSGQTTYIFCRAAAHHRRPRVERIMPPAPGGGTRSRESEQITGTEVFIDRVHTAVPISGEAPRFLLVNESNEIYLVRRIDDVRAWAAERIRIDLPRRPASEQGGGWRVSVAPLSASNITAFYIYQGQGHLVRYDASRSPREQSEVVSLDAFNPGAVDIVAEAT</sequence>
<feature type="compositionally biased region" description="Polar residues" evidence="1">
    <location>
        <begin position="514"/>
        <end position="530"/>
    </location>
</feature>
<feature type="compositionally biased region" description="Polar residues" evidence="1">
    <location>
        <begin position="723"/>
        <end position="745"/>
    </location>
</feature>
<evidence type="ECO:0000313" key="3">
    <source>
        <dbReference type="Proteomes" id="UP000030678"/>
    </source>
</evidence>
<protein>
    <submittedName>
        <fullName evidence="2">Uncharacterized protein</fullName>
    </submittedName>
</protein>
<dbReference type="Proteomes" id="UP000030678">
    <property type="component" value="Unassembled WGS sequence"/>
</dbReference>
<dbReference type="AlphaFoldDB" id="V9DBK9"/>
<accession>V9DBK9</accession>
<dbReference type="EMBL" id="KB822704">
    <property type="protein sequence ID" value="ETI24225.1"/>
    <property type="molecule type" value="Genomic_DNA"/>
</dbReference>
<dbReference type="RefSeq" id="XP_008726161.1">
    <property type="nucleotide sequence ID" value="XM_008727939.1"/>
</dbReference>